<protein>
    <submittedName>
        <fullName evidence="11">Do family serine endopeptidase</fullName>
    </submittedName>
</protein>
<comment type="subcellular location">
    <subcellularLocation>
        <location evidence="1">Periplasm</location>
    </subcellularLocation>
</comment>
<proteinExistence type="inferred from homology"/>
<comment type="caution">
    <text evidence="11">The sequence shown here is derived from an EMBL/GenBank/DDBJ whole genome shotgun (WGS) entry which is preliminary data.</text>
</comment>
<dbReference type="PANTHER" id="PTHR22939:SF129">
    <property type="entry name" value="SERINE PROTEASE HTRA2, MITOCHONDRIAL"/>
    <property type="match status" value="1"/>
</dbReference>
<organism evidence="11 12">
    <name type="scientific">Rhizomicrobium electricum</name>
    <dbReference type="NCBI Taxonomy" id="480070"/>
    <lineage>
        <taxon>Bacteria</taxon>
        <taxon>Pseudomonadati</taxon>
        <taxon>Pseudomonadota</taxon>
        <taxon>Alphaproteobacteria</taxon>
        <taxon>Micropepsales</taxon>
        <taxon>Micropepsaceae</taxon>
        <taxon>Rhizomicrobium</taxon>
    </lineage>
</organism>
<accession>A0ABP3P682</accession>
<reference evidence="12" key="1">
    <citation type="journal article" date="2019" name="Int. J. Syst. Evol. Microbiol.">
        <title>The Global Catalogue of Microorganisms (GCM) 10K type strain sequencing project: providing services to taxonomists for standard genome sequencing and annotation.</title>
        <authorList>
            <consortium name="The Broad Institute Genomics Platform"/>
            <consortium name="The Broad Institute Genome Sequencing Center for Infectious Disease"/>
            <person name="Wu L."/>
            <person name="Ma J."/>
        </authorList>
    </citation>
    <scope>NUCLEOTIDE SEQUENCE [LARGE SCALE GENOMIC DNA]</scope>
    <source>
        <strain evidence="12">JCM 15089</strain>
    </source>
</reference>
<evidence type="ECO:0000256" key="6">
    <source>
        <dbReference type="ARBA" id="ARBA00022764"/>
    </source>
</evidence>
<keyword evidence="3" id="KW-0645">Protease</keyword>
<dbReference type="SMART" id="SM00228">
    <property type="entry name" value="PDZ"/>
    <property type="match status" value="2"/>
</dbReference>
<evidence type="ECO:0000256" key="7">
    <source>
        <dbReference type="ARBA" id="ARBA00022801"/>
    </source>
</evidence>
<dbReference type="Gene3D" id="2.40.10.120">
    <property type="match status" value="1"/>
</dbReference>
<keyword evidence="9" id="KW-1133">Transmembrane helix</keyword>
<evidence type="ECO:0000256" key="5">
    <source>
        <dbReference type="ARBA" id="ARBA00022737"/>
    </source>
</evidence>
<gene>
    <name evidence="11" type="ORF">GCM10008942_02330</name>
</gene>
<dbReference type="InterPro" id="IPR036034">
    <property type="entry name" value="PDZ_sf"/>
</dbReference>
<evidence type="ECO:0000256" key="3">
    <source>
        <dbReference type="ARBA" id="ARBA00022670"/>
    </source>
</evidence>
<dbReference type="PRINTS" id="PR00834">
    <property type="entry name" value="PROTEASES2C"/>
</dbReference>
<sequence>MSNNPDSEPATGPGAVLTRIMEAVKMHRSGLIGVAAFVLLGGALYSFTAPAAQPPAKKAMPAPQQMPVQSREVPRSMSQVQLSFAPVVKRVAPAVVNVYSRSVVQAPANPFFNDPFFQRFFGLNPQQQKRVQQSLGSGVIVRADGLILTNNHVIQGGQDVVVSLNDKREFKAKVQISDPRTDLAVLKIDTHGERLPVVEFGNSDSLSVGDVVLAIGDPFGVGQTVTMGIVSALARANSDASNYQFFIQTDAAINPGNSGGALVTTDGKLAGINTAIVSPSGGNVGIGFAIPSNLARRVVEGAATGSVRFPWVGADGQPVTAEIANAMKLGRPQGVLLKTVYPGGPAAQAGLHTGDVIAAIDNGEVGDMQALNYRVATHKAGESVKAKVFSDGHWREATIRLSLPPESPPRNSTTIGGRNPLNGVRVENLSPAVALDLQMNLFAKGVVIRAVGGGFAAQYGFQPGDIVRSINGRPVNDVGALKRMLEGTRHWDLVIDRGGRRLSLTVDG</sequence>
<dbReference type="SUPFAM" id="SSF50156">
    <property type="entry name" value="PDZ domain-like"/>
    <property type="match status" value="2"/>
</dbReference>
<dbReference type="Gene3D" id="2.30.42.10">
    <property type="match status" value="2"/>
</dbReference>
<dbReference type="InterPro" id="IPR011782">
    <property type="entry name" value="Pept_S1C_Do"/>
</dbReference>
<dbReference type="Proteomes" id="UP001499951">
    <property type="component" value="Unassembled WGS sequence"/>
</dbReference>
<evidence type="ECO:0000259" key="10">
    <source>
        <dbReference type="PROSITE" id="PS50106"/>
    </source>
</evidence>
<evidence type="ECO:0000256" key="1">
    <source>
        <dbReference type="ARBA" id="ARBA00004418"/>
    </source>
</evidence>
<keyword evidence="7" id="KW-0378">Hydrolase</keyword>
<comment type="similarity">
    <text evidence="2">Belongs to the peptidase S1C family.</text>
</comment>
<keyword evidence="9" id="KW-0472">Membrane</keyword>
<dbReference type="NCBIfam" id="TIGR02037">
    <property type="entry name" value="degP_htrA_DO"/>
    <property type="match status" value="1"/>
</dbReference>
<dbReference type="InterPro" id="IPR001940">
    <property type="entry name" value="Peptidase_S1C"/>
</dbReference>
<evidence type="ECO:0000313" key="11">
    <source>
        <dbReference type="EMBL" id="GAA0557393.1"/>
    </source>
</evidence>
<keyword evidence="5" id="KW-0677">Repeat</keyword>
<dbReference type="SUPFAM" id="SSF50494">
    <property type="entry name" value="Trypsin-like serine proteases"/>
    <property type="match status" value="1"/>
</dbReference>
<feature type="transmembrane region" description="Helical" evidence="9">
    <location>
        <begin position="29"/>
        <end position="47"/>
    </location>
</feature>
<dbReference type="EMBL" id="BAAADD010000001">
    <property type="protein sequence ID" value="GAA0557393.1"/>
    <property type="molecule type" value="Genomic_DNA"/>
</dbReference>
<name>A0ABP3P682_9PROT</name>
<dbReference type="InterPro" id="IPR041489">
    <property type="entry name" value="PDZ_6"/>
</dbReference>
<keyword evidence="12" id="KW-1185">Reference proteome</keyword>
<dbReference type="Pfam" id="PF13180">
    <property type="entry name" value="PDZ_2"/>
    <property type="match status" value="1"/>
</dbReference>
<keyword evidence="8" id="KW-0720">Serine protease</keyword>
<dbReference type="Pfam" id="PF17820">
    <property type="entry name" value="PDZ_6"/>
    <property type="match status" value="1"/>
</dbReference>
<evidence type="ECO:0000313" key="12">
    <source>
        <dbReference type="Proteomes" id="UP001499951"/>
    </source>
</evidence>
<dbReference type="InterPro" id="IPR009003">
    <property type="entry name" value="Peptidase_S1_PA"/>
</dbReference>
<dbReference type="InterPro" id="IPR001478">
    <property type="entry name" value="PDZ"/>
</dbReference>
<keyword evidence="6" id="KW-0574">Periplasm</keyword>
<evidence type="ECO:0000256" key="2">
    <source>
        <dbReference type="ARBA" id="ARBA00010541"/>
    </source>
</evidence>
<feature type="domain" description="PDZ" evidence="10">
    <location>
        <begin position="332"/>
        <end position="392"/>
    </location>
</feature>
<dbReference type="PANTHER" id="PTHR22939">
    <property type="entry name" value="SERINE PROTEASE FAMILY S1C HTRA-RELATED"/>
    <property type="match status" value="1"/>
</dbReference>
<dbReference type="Pfam" id="PF13365">
    <property type="entry name" value="Trypsin_2"/>
    <property type="match status" value="1"/>
</dbReference>
<keyword evidence="4" id="KW-0732">Signal</keyword>
<evidence type="ECO:0000256" key="8">
    <source>
        <dbReference type="ARBA" id="ARBA00022825"/>
    </source>
</evidence>
<evidence type="ECO:0000256" key="4">
    <source>
        <dbReference type="ARBA" id="ARBA00022729"/>
    </source>
</evidence>
<evidence type="ECO:0000256" key="9">
    <source>
        <dbReference type="SAM" id="Phobius"/>
    </source>
</evidence>
<keyword evidence="9" id="KW-0812">Transmembrane</keyword>
<dbReference type="PROSITE" id="PS50106">
    <property type="entry name" value="PDZ"/>
    <property type="match status" value="1"/>
</dbReference>